<evidence type="ECO:0000313" key="2">
    <source>
        <dbReference type="EMBL" id="SDZ38103.1"/>
    </source>
</evidence>
<proteinExistence type="predicted"/>
<feature type="transmembrane region" description="Helical" evidence="1">
    <location>
        <begin position="99"/>
        <end position="119"/>
    </location>
</feature>
<keyword evidence="1" id="KW-0472">Membrane</keyword>
<dbReference type="RefSeq" id="WP_091561498.1">
    <property type="nucleotide sequence ID" value="NZ_FNPH01000012.1"/>
</dbReference>
<evidence type="ECO:0000256" key="1">
    <source>
        <dbReference type="SAM" id="Phobius"/>
    </source>
</evidence>
<protein>
    <submittedName>
        <fullName evidence="2">Uncharacterized membrane protein</fullName>
    </submittedName>
</protein>
<sequence length="159" mass="16174">MDATAMRAAVLGGATGARSMTGLAGVALTTRPDRAPGWVGRLGNRWGRGVTATAALGEMLADKSPRIPSRLSPPVLAERITVGAVSAAALARRDGGRPAVAVLLAVAGVVGMSVVGARWRAYAQQRGRTTAAAAALVEDLAAVVLAAAACAPRRRGRWR</sequence>
<keyword evidence="1" id="KW-1133">Transmembrane helix</keyword>
<accession>A0A1H3SJ66</accession>
<gene>
    <name evidence="2" type="ORF">SAMN05444365_11231</name>
</gene>
<organism evidence="2 3">
    <name type="scientific">Micromonospora pattaloongensis</name>
    <dbReference type="NCBI Taxonomy" id="405436"/>
    <lineage>
        <taxon>Bacteria</taxon>
        <taxon>Bacillati</taxon>
        <taxon>Actinomycetota</taxon>
        <taxon>Actinomycetes</taxon>
        <taxon>Micromonosporales</taxon>
        <taxon>Micromonosporaceae</taxon>
        <taxon>Micromonospora</taxon>
    </lineage>
</organism>
<feature type="transmembrane region" description="Helical" evidence="1">
    <location>
        <begin position="131"/>
        <end position="151"/>
    </location>
</feature>
<reference evidence="3" key="1">
    <citation type="submission" date="2016-10" db="EMBL/GenBank/DDBJ databases">
        <authorList>
            <person name="Varghese N."/>
            <person name="Submissions S."/>
        </authorList>
    </citation>
    <scope>NUCLEOTIDE SEQUENCE [LARGE SCALE GENOMIC DNA]</scope>
    <source>
        <strain evidence="3">DSM 45245</strain>
    </source>
</reference>
<evidence type="ECO:0000313" key="3">
    <source>
        <dbReference type="Proteomes" id="UP000242415"/>
    </source>
</evidence>
<dbReference type="AlphaFoldDB" id="A0A1H3SJ66"/>
<keyword evidence="1" id="KW-0812">Transmembrane</keyword>
<dbReference type="OrthoDB" id="3394882at2"/>
<dbReference type="Proteomes" id="UP000242415">
    <property type="component" value="Unassembled WGS sequence"/>
</dbReference>
<name>A0A1H3SJ66_9ACTN</name>
<dbReference type="EMBL" id="FNPH01000012">
    <property type="protein sequence ID" value="SDZ38103.1"/>
    <property type="molecule type" value="Genomic_DNA"/>
</dbReference>
<keyword evidence="3" id="KW-1185">Reference proteome</keyword>